<proteinExistence type="predicted"/>
<dbReference type="InterPro" id="IPR010730">
    <property type="entry name" value="HET"/>
</dbReference>
<dbReference type="AlphaFoldDB" id="A0A0G4KWT0"/>
<dbReference type="Proteomes" id="UP000044602">
    <property type="component" value="Unassembled WGS sequence"/>
</dbReference>
<dbReference type="PANTHER" id="PTHR10622">
    <property type="entry name" value="HET DOMAIN-CONTAINING PROTEIN"/>
    <property type="match status" value="1"/>
</dbReference>
<protein>
    <recommendedName>
        <fullName evidence="1">Heterokaryon incompatibility domain-containing protein</fullName>
    </recommendedName>
</protein>
<evidence type="ECO:0000313" key="2">
    <source>
        <dbReference type="EMBL" id="CRK14227.1"/>
    </source>
</evidence>
<keyword evidence="3" id="KW-1185">Reference proteome</keyword>
<sequence>MRLINVQSLGLEYLMGHPPLYAILSHTEGEDEFVFDDYQEGFQAQQAAPKPGLRMVLTACRRASQDGFGYVWVDTCVVDKSSSAELSEAINSMFRWY</sequence>
<accession>A0A0G4KWT0</accession>
<evidence type="ECO:0000259" key="1">
    <source>
        <dbReference type="Pfam" id="PF06985"/>
    </source>
</evidence>
<dbReference type="PANTHER" id="PTHR10622:SF10">
    <property type="entry name" value="HET DOMAIN-CONTAINING PROTEIN"/>
    <property type="match status" value="1"/>
</dbReference>
<dbReference type="Pfam" id="PF06985">
    <property type="entry name" value="HET"/>
    <property type="match status" value="1"/>
</dbReference>
<gene>
    <name evidence="2" type="ORF">BN1708_011105</name>
</gene>
<organism evidence="2 3">
    <name type="scientific">Verticillium longisporum</name>
    <name type="common">Verticillium dahliae var. longisporum</name>
    <dbReference type="NCBI Taxonomy" id="100787"/>
    <lineage>
        <taxon>Eukaryota</taxon>
        <taxon>Fungi</taxon>
        <taxon>Dikarya</taxon>
        <taxon>Ascomycota</taxon>
        <taxon>Pezizomycotina</taxon>
        <taxon>Sordariomycetes</taxon>
        <taxon>Hypocreomycetidae</taxon>
        <taxon>Glomerellales</taxon>
        <taxon>Plectosphaerellaceae</taxon>
        <taxon>Verticillium</taxon>
    </lineage>
</organism>
<feature type="domain" description="Heterokaryon incompatibility" evidence="1">
    <location>
        <begin position="21"/>
        <end position="95"/>
    </location>
</feature>
<reference evidence="2 3" key="1">
    <citation type="submission" date="2015-05" db="EMBL/GenBank/DDBJ databases">
        <authorList>
            <person name="Wang D.B."/>
            <person name="Wang M."/>
        </authorList>
    </citation>
    <scope>NUCLEOTIDE SEQUENCE [LARGE SCALE GENOMIC DNA]</scope>
    <source>
        <strain evidence="2">VL1</strain>
    </source>
</reference>
<evidence type="ECO:0000313" key="3">
    <source>
        <dbReference type="Proteomes" id="UP000044602"/>
    </source>
</evidence>
<dbReference type="STRING" id="100787.A0A0G4KWT0"/>
<dbReference type="EMBL" id="CVQH01005446">
    <property type="protein sequence ID" value="CRK14227.1"/>
    <property type="molecule type" value="Genomic_DNA"/>
</dbReference>
<name>A0A0G4KWT0_VERLO</name>